<organism evidence="2 3">
    <name type="scientific">Polynucleobacter arcticus</name>
    <dbReference type="NCBI Taxonomy" id="1743165"/>
    <lineage>
        <taxon>Bacteria</taxon>
        <taxon>Pseudomonadati</taxon>
        <taxon>Pseudomonadota</taxon>
        <taxon>Betaproteobacteria</taxon>
        <taxon>Burkholderiales</taxon>
        <taxon>Burkholderiaceae</taxon>
        <taxon>Polynucleobacter</taxon>
    </lineage>
</organism>
<evidence type="ECO:0000313" key="2">
    <source>
        <dbReference type="EMBL" id="QKM59961.1"/>
    </source>
</evidence>
<dbReference type="KEGG" id="pard:DN92_02300"/>
<protein>
    <recommendedName>
        <fullName evidence="1">Dihydroneopterin aldolase/epimerase domain-containing protein</fullName>
    </recommendedName>
</protein>
<dbReference type="SUPFAM" id="SSF55620">
    <property type="entry name" value="Tetrahydrobiopterin biosynthesis enzymes-like"/>
    <property type="match status" value="1"/>
</dbReference>
<dbReference type="Proteomes" id="UP000501090">
    <property type="component" value="Chromosome"/>
</dbReference>
<gene>
    <name evidence="2" type="ORF">DN92_02300</name>
</gene>
<evidence type="ECO:0000259" key="1">
    <source>
        <dbReference type="SMART" id="SM00905"/>
    </source>
</evidence>
<dbReference type="GO" id="GO:0004150">
    <property type="term" value="F:dihydroneopterin aldolase activity"/>
    <property type="evidence" value="ECO:0007669"/>
    <property type="project" value="InterPro"/>
</dbReference>
<dbReference type="RefSeq" id="WP_173959733.1">
    <property type="nucleotide sequence ID" value="NZ_CBCSCC010000007.1"/>
</dbReference>
<sequence>MTSRACIELKDLRLITQIGTYAPGATIPDQHLLDLTLWINPSLILISEDLMSRVFDYDPLVIEIDRLAADGHYETQERLVTRIVEACALYPEIESLEISLRKAPVRESSGVLGIKLYVDQDSITSMRTTPA</sequence>
<dbReference type="SMART" id="SM00905">
    <property type="entry name" value="FolB"/>
    <property type="match status" value="1"/>
</dbReference>
<proteinExistence type="predicted"/>
<keyword evidence="3" id="KW-1185">Reference proteome</keyword>
<evidence type="ECO:0000313" key="3">
    <source>
        <dbReference type="Proteomes" id="UP000501090"/>
    </source>
</evidence>
<feature type="domain" description="Dihydroneopterin aldolase/epimerase" evidence="1">
    <location>
        <begin position="7"/>
        <end position="118"/>
    </location>
</feature>
<name>A0A6M9PHQ8_9BURK</name>
<dbReference type="Pfam" id="PF02152">
    <property type="entry name" value="FolB"/>
    <property type="match status" value="1"/>
</dbReference>
<dbReference type="InterPro" id="IPR043133">
    <property type="entry name" value="GTP-CH-I_C/QueF"/>
</dbReference>
<dbReference type="Gene3D" id="3.30.1130.10">
    <property type="match status" value="1"/>
</dbReference>
<dbReference type="InterPro" id="IPR006157">
    <property type="entry name" value="FolB_dom"/>
</dbReference>
<reference evidence="2 3" key="1">
    <citation type="submission" date="2018-04" db="EMBL/GenBank/DDBJ databases">
        <title>Polynucleobacter sp. UK-Long2-W17 genome.</title>
        <authorList>
            <person name="Hahn M.W."/>
        </authorList>
    </citation>
    <scope>NUCLEOTIDE SEQUENCE [LARGE SCALE GENOMIC DNA]</scope>
    <source>
        <strain evidence="2 3">UK-Long2-W17</strain>
    </source>
</reference>
<dbReference type="GO" id="GO:0006760">
    <property type="term" value="P:folic acid-containing compound metabolic process"/>
    <property type="evidence" value="ECO:0007669"/>
    <property type="project" value="InterPro"/>
</dbReference>
<accession>A0A6M9PHQ8</accession>
<dbReference type="AlphaFoldDB" id="A0A6M9PHQ8"/>
<dbReference type="EMBL" id="CP028940">
    <property type="protein sequence ID" value="QKM59961.1"/>
    <property type="molecule type" value="Genomic_DNA"/>
</dbReference>